<proteinExistence type="predicted"/>
<evidence type="ECO:0000313" key="1">
    <source>
        <dbReference type="EMBL" id="CAG8851749.1"/>
    </source>
</evidence>
<feature type="non-terminal residue" evidence="1">
    <location>
        <position position="1"/>
    </location>
</feature>
<comment type="caution">
    <text evidence="1">The sequence shown here is derived from an EMBL/GenBank/DDBJ whole genome shotgun (WGS) entry which is preliminary data.</text>
</comment>
<keyword evidence="2" id="KW-1185">Reference proteome</keyword>
<gene>
    <name evidence="1" type="ORF">RPERSI_LOCUS36720</name>
</gene>
<dbReference type="Proteomes" id="UP000789920">
    <property type="component" value="Unassembled WGS sequence"/>
</dbReference>
<feature type="non-terminal residue" evidence="1">
    <location>
        <position position="153"/>
    </location>
</feature>
<accession>A0ACA9SXM9</accession>
<dbReference type="EMBL" id="CAJVQC010177895">
    <property type="protein sequence ID" value="CAG8851749.1"/>
    <property type="molecule type" value="Genomic_DNA"/>
</dbReference>
<evidence type="ECO:0000313" key="2">
    <source>
        <dbReference type="Proteomes" id="UP000789920"/>
    </source>
</evidence>
<name>A0ACA9SXM9_9GLOM</name>
<sequence length="153" mass="17026">YEKWVEKFENLFAKDAIEIISRGGSGPSDPKETAKLMASVFWPSRFLDLKKQKKPTQTPTGKKPDDAKIDAARDEIVGAATGGDDMEALLKKIFDDNRAELKKNDEAVLTNLKELAKIIDRAYKNGVEVRPSELKAYSGGDANQKKAWELANK</sequence>
<protein>
    <submittedName>
        <fullName evidence="1">13028_t:CDS:1</fullName>
    </submittedName>
</protein>
<organism evidence="1 2">
    <name type="scientific">Racocetra persica</name>
    <dbReference type="NCBI Taxonomy" id="160502"/>
    <lineage>
        <taxon>Eukaryota</taxon>
        <taxon>Fungi</taxon>
        <taxon>Fungi incertae sedis</taxon>
        <taxon>Mucoromycota</taxon>
        <taxon>Glomeromycotina</taxon>
        <taxon>Glomeromycetes</taxon>
        <taxon>Diversisporales</taxon>
        <taxon>Gigasporaceae</taxon>
        <taxon>Racocetra</taxon>
    </lineage>
</organism>
<reference evidence="1" key="1">
    <citation type="submission" date="2021-06" db="EMBL/GenBank/DDBJ databases">
        <authorList>
            <person name="Kallberg Y."/>
            <person name="Tangrot J."/>
            <person name="Rosling A."/>
        </authorList>
    </citation>
    <scope>NUCLEOTIDE SEQUENCE</scope>
    <source>
        <strain evidence="1">MA461A</strain>
    </source>
</reference>